<protein>
    <recommendedName>
        <fullName evidence="1">Zinc-ribbon domain-containing protein</fullName>
    </recommendedName>
</protein>
<dbReference type="EMBL" id="PVNP01000203">
    <property type="protein sequence ID" value="PRO71650.1"/>
    <property type="molecule type" value="Genomic_DNA"/>
</dbReference>
<sequence length="358" mass="41604">MKTYTCQCGNTLYFANSQCLSCQRPVGFLSDAKVISSCDIDADGNWIAGHNGQAYRQCSNYAKQNICNWLVPAEIEQNLCPSCQLTDTIPDLSKPDNIKLWFRMEQAKRHLLYTLYKLELPVIGKRHNPRGLSFRFLEDQVVQALYDRELTVQNTVLTGHSNGVITINLREAEETKRLAMRELMNERYRTLIGHFRHESGHYYWDVLIKGSLYIEAFRALFGDERKDYQQSLENYYANGPAADWQQRCISAYASMHPWEDWAETWAHYLHMVDTLETANEYETSLENRLLSNPLNADHPHTASYNEESFDTLIDDWDQLTNLLNSLNNSMGLDDAYPFVINDKTREKLHFIHLLVRPL</sequence>
<name>A0A2S9V5B6_9ALTE</name>
<reference evidence="3" key="1">
    <citation type="journal article" date="2020" name="Int. J. Syst. Evol. Microbiol.">
        <title>Alteromonas alba sp. nov., a marine bacterium isolated from the seawater of the West Pacific Ocean.</title>
        <authorList>
            <person name="Sun C."/>
            <person name="Wu Y.-H."/>
            <person name="Xamxidin M."/>
            <person name="Cheng H."/>
            <person name="Xu X.-W."/>
        </authorList>
    </citation>
    <scope>NUCLEOTIDE SEQUENCE [LARGE SCALE GENOMIC DNA]</scope>
    <source>
        <strain evidence="3">190</strain>
    </source>
</reference>
<dbReference type="Pfam" id="PF15887">
    <property type="entry name" value="Peptidase_Mx"/>
    <property type="match status" value="1"/>
</dbReference>
<feature type="domain" description="Zinc-ribbon" evidence="1">
    <location>
        <begin position="4"/>
        <end position="93"/>
    </location>
</feature>
<dbReference type="AlphaFoldDB" id="A0A2S9V5B6"/>
<accession>A0A2S9V5B6</accession>
<keyword evidence="3" id="KW-1185">Reference proteome</keyword>
<dbReference type="PIRSF" id="PIRSF012641">
    <property type="entry name" value="UCP012641"/>
    <property type="match status" value="1"/>
</dbReference>
<organism evidence="2 3">
    <name type="scientific">Alteromonas alba</name>
    <dbReference type="NCBI Taxonomy" id="2079529"/>
    <lineage>
        <taxon>Bacteria</taxon>
        <taxon>Pseudomonadati</taxon>
        <taxon>Pseudomonadota</taxon>
        <taxon>Gammaproteobacteria</taxon>
        <taxon>Alteromonadales</taxon>
        <taxon>Alteromonadaceae</taxon>
        <taxon>Alteromonas/Salinimonas group</taxon>
        <taxon>Alteromonas</taxon>
    </lineage>
</organism>
<evidence type="ECO:0000313" key="2">
    <source>
        <dbReference type="EMBL" id="PRO71650.1"/>
    </source>
</evidence>
<gene>
    <name evidence="2" type="ORF">C6Y40_21045</name>
</gene>
<evidence type="ECO:0000313" key="3">
    <source>
        <dbReference type="Proteomes" id="UP000238949"/>
    </source>
</evidence>
<dbReference type="RefSeq" id="WP_105936387.1">
    <property type="nucleotide sequence ID" value="NZ_PVNP01000203.1"/>
</dbReference>
<evidence type="ECO:0000259" key="1">
    <source>
        <dbReference type="Pfam" id="PF10005"/>
    </source>
</evidence>
<dbReference type="Gene3D" id="3.40.390.70">
    <property type="match status" value="1"/>
</dbReference>
<dbReference type="InterPro" id="IPR031321">
    <property type="entry name" value="UCP012641"/>
</dbReference>
<dbReference type="Pfam" id="PF10005">
    <property type="entry name" value="Zn_ribbon_DZR_6"/>
    <property type="match status" value="1"/>
</dbReference>
<proteinExistence type="predicted"/>
<comment type="caution">
    <text evidence="2">The sequence shown here is derived from an EMBL/GenBank/DDBJ whole genome shotgun (WGS) entry which is preliminary data.</text>
</comment>
<dbReference type="OrthoDB" id="256753at2"/>
<dbReference type="Proteomes" id="UP000238949">
    <property type="component" value="Unassembled WGS sequence"/>
</dbReference>
<dbReference type="InterPro" id="IPR011201">
    <property type="entry name" value="Zinc-ribbon_6_bact"/>
</dbReference>